<dbReference type="Gene3D" id="3.30.565.10">
    <property type="entry name" value="Histidine kinase-like ATPase, C-terminal domain"/>
    <property type="match status" value="1"/>
</dbReference>
<evidence type="ECO:0000259" key="11">
    <source>
        <dbReference type="SMART" id="SM00387"/>
    </source>
</evidence>
<evidence type="ECO:0000256" key="5">
    <source>
        <dbReference type="ARBA" id="ARBA00022741"/>
    </source>
</evidence>
<protein>
    <recommendedName>
        <fullName evidence="2">histidine kinase</fullName>
        <ecNumber evidence="2">2.7.13.3</ecNumber>
    </recommendedName>
</protein>
<evidence type="ECO:0000256" key="4">
    <source>
        <dbReference type="ARBA" id="ARBA00022679"/>
    </source>
</evidence>
<dbReference type="Pfam" id="PF02518">
    <property type="entry name" value="HATPase_c"/>
    <property type="match status" value="1"/>
</dbReference>
<evidence type="ECO:0000256" key="9">
    <source>
        <dbReference type="SAM" id="MobiDB-lite"/>
    </source>
</evidence>
<dbReference type="EC" id="2.7.13.3" evidence="2"/>
<reference evidence="12 13" key="1">
    <citation type="submission" date="2023-07" db="EMBL/GenBank/DDBJ databases">
        <title>Comparative genomics of wheat-associated soil bacteria to identify genetic determinants of phenazine resistance.</title>
        <authorList>
            <person name="Mouncey N."/>
        </authorList>
    </citation>
    <scope>NUCLEOTIDE SEQUENCE [LARGE SCALE GENOMIC DNA]</scope>
    <source>
        <strain evidence="12 13">B2I6</strain>
    </source>
</reference>
<dbReference type="Pfam" id="PF07730">
    <property type="entry name" value="HisKA_3"/>
    <property type="match status" value="1"/>
</dbReference>
<feature type="transmembrane region" description="Helical" evidence="10">
    <location>
        <begin position="140"/>
        <end position="160"/>
    </location>
</feature>
<feature type="transmembrane region" description="Helical" evidence="10">
    <location>
        <begin position="197"/>
        <end position="214"/>
    </location>
</feature>
<feature type="compositionally biased region" description="Low complexity" evidence="9">
    <location>
        <begin position="1"/>
        <end position="18"/>
    </location>
</feature>
<keyword evidence="10" id="KW-1133">Transmembrane helix</keyword>
<dbReference type="PANTHER" id="PTHR24421:SF10">
    <property type="entry name" value="NITRATE_NITRITE SENSOR PROTEIN NARQ"/>
    <property type="match status" value="1"/>
</dbReference>
<evidence type="ECO:0000256" key="10">
    <source>
        <dbReference type="SAM" id="Phobius"/>
    </source>
</evidence>
<accession>A0ABU0NVW7</accession>
<evidence type="ECO:0000313" key="13">
    <source>
        <dbReference type="Proteomes" id="UP001230654"/>
    </source>
</evidence>
<keyword evidence="3" id="KW-0597">Phosphoprotein</keyword>
<evidence type="ECO:0000256" key="8">
    <source>
        <dbReference type="ARBA" id="ARBA00023012"/>
    </source>
</evidence>
<name>A0ABU0NVW7_STRRH</name>
<keyword evidence="13" id="KW-1185">Reference proteome</keyword>
<feature type="transmembrane region" description="Helical" evidence="10">
    <location>
        <begin position="166"/>
        <end position="185"/>
    </location>
</feature>
<dbReference type="RefSeq" id="WP_307165153.1">
    <property type="nucleotide sequence ID" value="NZ_JAUSWV010000002.1"/>
</dbReference>
<dbReference type="EMBL" id="JAUSWV010000002">
    <property type="protein sequence ID" value="MDQ0583169.1"/>
    <property type="molecule type" value="Genomic_DNA"/>
</dbReference>
<dbReference type="InterPro" id="IPR050482">
    <property type="entry name" value="Sensor_HK_TwoCompSys"/>
</dbReference>
<organism evidence="12 13">
    <name type="scientific">Streptomyces rishiriensis</name>
    <dbReference type="NCBI Taxonomy" id="68264"/>
    <lineage>
        <taxon>Bacteria</taxon>
        <taxon>Bacillati</taxon>
        <taxon>Actinomycetota</taxon>
        <taxon>Actinomycetes</taxon>
        <taxon>Kitasatosporales</taxon>
        <taxon>Streptomycetaceae</taxon>
        <taxon>Streptomyces</taxon>
    </lineage>
</organism>
<dbReference type="InterPro" id="IPR003594">
    <property type="entry name" value="HATPase_dom"/>
</dbReference>
<evidence type="ECO:0000256" key="7">
    <source>
        <dbReference type="ARBA" id="ARBA00022840"/>
    </source>
</evidence>
<feature type="region of interest" description="Disordered" evidence="9">
    <location>
        <begin position="1"/>
        <end position="114"/>
    </location>
</feature>
<evidence type="ECO:0000256" key="6">
    <source>
        <dbReference type="ARBA" id="ARBA00022777"/>
    </source>
</evidence>
<dbReference type="Proteomes" id="UP001230654">
    <property type="component" value="Unassembled WGS sequence"/>
</dbReference>
<dbReference type="CDD" id="cd16917">
    <property type="entry name" value="HATPase_UhpB-NarQ-NarX-like"/>
    <property type="match status" value="1"/>
</dbReference>
<evidence type="ECO:0000256" key="3">
    <source>
        <dbReference type="ARBA" id="ARBA00022553"/>
    </source>
</evidence>
<dbReference type="InterPro" id="IPR011712">
    <property type="entry name" value="Sig_transdc_His_kin_sub3_dim/P"/>
</dbReference>
<comment type="caution">
    <text evidence="12">The sequence shown here is derived from an EMBL/GenBank/DDBJ whole genome shotgun (WGS) entry which is preliminary data.</text>
</comment>
<keyword evidence="5" id="KW-0547">Nucleotide-binding</keyword>
<proteinExistence type="predicted"/>
<evidence type="ECO:0000313" key="12">
    <source>
        <dbReference type="EMBL" id="MDQ0583169.1"/>
    </source>
</evidence>
<dbReference type="Gene3D" id="1.20.5.1930">
    <property type="match status" value="1"/>
</dbReference>
<dbReference type="SUPFAM" id="SSF55874">
    <property type="entry name" value="ATPase domain of HSP90 chaperone/DNA topoisomerase II/histidine kinase"/>
    <property type="match status" value="1"/>
</dbReference>
<dbReference type="PANTHER" id="PTHR24421">
    <property type="entry name" value="NITRATE/NITRITE SENSOR PROTEIN NARX-RELATED"/>
    <property type="match status" value="1"/>
</dbReference>
<dbReference type="InterPro" id="IPR036890">
    <property type="entry name" value="HATPase_C_sf"/>
</dbReference>
<evidence type="ECO:0000256" key="2">
    <source>
        <dbReference type="ARBA" id="ARBA00012438"/>
    </source>
</evidence>
<feature type="domain" description="Histidine kinase/HSP90-like ATPase" evidence="11">
    <location>
        <begin position="427"/>
        <end position="526"/>
    </location>
</feature>
<comment type="catalytic activity">
    <reaction evidence="1">
        <text>ATP + protein L-histidine = ADP + protein N-phospho-L-histidine.</text>
        <dbReference type="EC" id="2.7.13.3"/>
    </reaction>
</comment>
<feature type="transmembrane region" description="Helical" evidence="10">
    <location>
        <begin position="234"/>
        <end position="257"/>
    </location>
</feature>
<evidence type="ECO:0000256" key="1">
    <source>
        <dbReference type="ARBA" id="ARBA00000085"/>
    </source>
</evidence>
<keyword evidence="8" id="KW-0902">Two-component regulatory system</keyword>
<keyword evidence="6 12" id="KW-0418">Kinase</keyword>
<gene>
    <name evidence="12" type="ORF">QF030_005347</name>
</gene>
<keyword evidence="4" id="KW-0808">Transferase</keyword>
<feature type="compositionally biased region" description="Low complexity" evidence="9">
    <location>
        <begin position="37"/>
        <end position="54"/>
    </location>
</feature>
<feature type="transmembrane region" description="Helical" evidence="10">
    <location>
        <begin position="269"/>
        <end position="289"/>
    </location>
</feature>
<dbReference type="SMART" id="SM00387">
    <property type="entry name" value="HATPase_c"/>
    <property type="match status" value="1"/>
</dbReference>
<sequence length="532" mass="55260">MTAMTTAATSARATATARVRGAVLKRRRPSQPRNTTAPSAAREGAAPGSAAPDGAARDGAARDGAAAATVTRESTAQEGAAREGTGRWSAAPENTAREGAAPVDSAPEKTGPVGTVTSVSIQENVPLQVNALQAMCRQVFGFRLAMIALAAPAALLNAAPGLGTRLVGASVVVTFMGSYVLFRDWERFGPLLLRHPSLLAVDTLFGTLLLISAGPDTTLAYVSVCTPLLAGIVYGWRGAACFASLQSLILLLVHATLVQEPGVGLAERLLLPGLCVITGAMGSSLRQLMLRFGAATHALTTVKARLAGTEAVAAERARLAREMHDSVAKTLHGVALAADALAHSAGSPGMDPVIVRQHAELVARAARRAAAESRELLTDLRRESDPAQDVDLLPELAAHAHEFGDRTGLPVSYHASGDRATLPVPPAVARQLLTITSEAMENAHRHAAPTHVEVRAAVNGELLTLSVCDDGRGLPPGATLEQLRRTGHFGLVGMTERAASVGARIRIGHGHDCRGTEVRLDIPVAALSEEVV</sequence>
<keyword evidence="10" id="KW-0812">Transmembrane</keyword>
<keyword evidence="10" id="KW-0472">Membrane</keyword>
<dbReference type="GO" id="GO:0016301">
    <property type="term" value="F:kinase activity"/>
    <property type="evidence" value="ECO:0007669"/>
    <property type="project" value="UniProtKB-KW"/>
</dbReference>
<keyword evidence="7" id="KW-0067">ATP-binding</keyword>